<keyword evidence="3" id="KW-1185">Reference proteome</keyword>
<feature type="region of interest" description="Disordered" evidence="1">
    <location>
        <begin position="14"/>
        <end position="41"/>
    </location>
</feature>
<accession>A0ABU0Q4T8</accession>
<organism evidence="2 3">
    <name type="scientific">Streptomyces achromogenes</name>
    <dbReference type="NCBI Taxonomy" id="67255"/>
    <lineage>
        <taxon>Bacteria</taxon>
        <taxon>Bacillati</taxon>
        <taxon>Actinomycetota</taxon>
        <taxon>Actinomycetes</taxon>
        <taxon>Kitasatosporales</taxon>
        <taxon>Streptomycetaceae</taxon>
        <taxon>Streptomyces</taxon>
    </lineage>
</organism>
<evidence type="ECO:0000313" key="3">
    <source>
        <dbReference type="Proteomes" id="UP001243364"/>
    </source>
</evidence>
<dbReference type="Proteomes" id="UP001243364">
    <property type="component" value="Unassembled WGS sequence"/>
</dbReference>
<evidence type="ECO:0000256" key="1">
    <source>
        <dbReference type="SAM" id="MobiDB-lite"/>
    </source>
</evidence>
<proteinExistence type="predicted"/>
<name>A0ABU0Q4T8_STRAH</name>
<evidence type="ECO:0000313" key="2">
    <source>
        <dbReference type="EMBL" id="MDQ0685683.1"/>
    </source>
</evidence>
<reference evidence="2 3" key="1">
    <citation type="submission" date="2023-07" db="EMBL/GenBank/DDBJ databases">
        <title>Comparative genomics of wheat-associated soil bacteria to identify genetic determinants of phenazine resistance.</title>
        <authorList>
            <person name="Mouncey N."/>
        </authorList>
    </citation>
    <scope>NUCLEOTIDE SEQUENCE [LARGE SCALE GENOMIC DNA]</scope>
    <source>
        <strain evidence="2 3">W4I19-2</strain>
    </source>
</reference>
<comment type="caution">
    <text evidence="2">The sequence shown here is derived from an EMBL/GenBank/DDBJ whole genome shotgun (WGS) entry which is preliminary data.</text>
</comment>
<dbReference type="EMBL" id="JAUSYA010000001">
    <property type="protein sequence ID" value="MDQ0685683.1"/>
    <property type="molecule type" value="Genomic_DNA"/>
</dbReference>
<gene>
    <name evidence="2" type="ORF">QFZ56_004646</name>
</gene>
<evidence type="ECO:0008006" key="4">
    <source>
        <dbReference type="Google" id="ProtNLM"/>
    </source>
</evidence>
<protein>
    <recommendedName>
        <fullName evidence="4">AG1 protein</fullName>
    </recommendedName>
</protein>
<dbReference type="RefSeq" id="WP_307045297.1">
    <property type="nucleotide sequence ID" value="NZ_JAUSYA010000001.1"/>
</dbReference>
<sequence>MAWDEWEQLKSAAAERHGTQMQLNHVPLDPGGSGGTLVSNKPAWSKAGGDVGLIREDLSKVGVKLADGQKGLGEDAGCMTAASQKAVHESWEKYVKNVSARCGKLSGLLEKVGNDQLKTDEAIEAEIGNLKVEYADTAVLGGQDDGRF</sequence>